<evidence type="ECO:0000256" key="1">
    <source>
        <dbReference type="ARBA" id="ARBA00004162"/>
    </source>
</evidence>
<dbReference type="Proteomes" id="UP000294947">
    <property type="component" value="Unassembled WGS sequence"/>
</dbReference>
<keyword evidence="10" id="KW-1185">Reference proteome</keyword>
<feature type="region of interest" description="Disordered" evidence="6">
    <location>
        <begin position="166"/>
        <end position="188"/>
    </location>
</feature>
<dbReference type="InterPro" id="IPR007168">
    <property type="entry name" value="Phageshock_PspC_N"/>
</dbReference>
<feature type="transmembrane region" description="Helical" evidence="7">
    <location>
        <begin position="269"/>
        <end position="288"/>
    </location>
</feature>
<dbReference type="PANTHER" id="PTHR33885:SF3">
    <property type="entry name" value="PHAGE SHOCK PROTEIN C"/>
    <property type="match status" value="1"/>
</dbReference>
<evidence type="ECO:0000259" key="8">
    <source>
        <dbReference type="Pfam" id="PF04024"/>
    </source>
</evidence>
<dbReference type="RefSeq" id="WP_132486426.1">
    <property type="nucleotide sequence ID" value="NZ_SMKW01000021.1"/>
</dbReference>
<sequence>MTSTKRSGIAGFEDTLRDFWETRPVRPRTGGKLGGVSAAIGARYGIDPILVRVAFVLGTFYGGAGLVLYLLGWLLFPKEGDPVPGSTEPTREPTSPTLAVVIVLLLIPGVLWLVSTPSILGLAIGLALLYLLHHNYSDRGAAPAAPRAMSETGPQPAAPVAANTWVYPGTTSTAPPPDDTPRQTPPAWDPLGAAPFAWDLPEPSEPDEPEQKQPPRRWISFVTLGLAAFAAALATALGAPMSTALAIALAVLGVGMVVGAFLRGGRGLIGAAIPVGGLAMLLAALPLGDLSGELGDDEIRPTAIQNVQPLYKRSAGSVQLDLRDLKIADGQELHTGANVGLGDILVQLPPDVDVTARCAAELGSVQCLGDSTDGRSAERTVVDQGENGPGGGHIVLDLVVGTGDVEVVRG</sequence>
<evidence type="ECO:0000256" key="6">
    <source>
        <dbReference type="SAM" id="MobiDB-lite"/>
    </source>
</evidence>
<proteinExistence type="predicted"/>
<accession>A0A4R4Z0R3</accession>
<protein>
    <submittedName>
        <fullName evidence="9">PspC domain-containing protein</fullName>
    </submittedName>
</protein>
<keyword evidence="4 7" id="KW-1133">Transmembrane helix</keyword>
<feature type="transmembrane region" description="Helical" evidence="7">
    <location>
        <begin position="243"/>
        <end position="262"/>
    </location>
</feature>
<comment type="caution">
    <text evidence="9">The sequence shown here is derived from an EMBL/GenBank/DDBJ whole genome shotgun (WGS) entry which is preliminary data.</text>
</comment>
<evidence type="ECO:0000256" key="7">
    <source>
        <dbReference type="SAM" id="Phobius"/>
    </source>
</evidence>
<feature type="transmembrane region" description="Helical" evidence="7">
    <location>
        <begin position="53"/>
        <end position="76"/>
    </location>
</feature>
<dbReference type="EMBL" id="SMKW01000021">
    <property type="protein sequence ID" value="TDD50379.1"/>
    <property type="molecule type" value="Genomic_DNA"/>
</dbReference>
<dbReference type="OrthoDB" id="3208990at2"/>
<evidence type="ECO:0000256" key="5">
    <source>
        <dbReference type="ARBA" id="ARBA00023136"/>
    </source>
</evidence>
<gene>
    <name evidence="9" type="ORF">E1288_17730</name>
</gene>
<keyword evidence="5 7" id="KW-0472">Membrane</keyword>
<evidence type="ECO:0000313" key="10">
    <source>
        <dbReference type="Proteomes" id="UP000294947"/>
    </source>
</evidence>
<dbReference type="AlphaFoldDB" id="A0A4R4Z0R3"/>
<name>A0A4R4Z0R3_9PSEU</name>
<keyword evidence="3 7" id="KW-0812">Transmembrane</keyword>
<evidence type="ECO:0000256" key="2">
    <source>
        <dbReference type="ARBA" id="ARBA00022475"/>
    </source>
</evidence>
<keyword evidence="2" id="KW-1003">Cell membrane</keyword>
<feature type="transmembrane region" description="Helical" evidence="7">
    <location>
        <begin position="96"/>
        <end position="129"/>
    </location>
</feature>
<evidence type="ECO:0000256" key="3">
    <source>
        <dbReference type="ARBA" id="ARBA00022692"/>
    </source>
</evidence>
<feature type="compositionally biased region" description="Pro residues" evidence="6">
    <location>
        <begin position="174"/>
        <end position="188"/>
    </location>
</feature>
<evidence type="ECO:0000313" key="9">
    <source>
        <dbReference type="EMBL" id="TDD50379.1"/>
    </source>
</evidence>
<dbReference type="Pfam" id="PF04024">
    <property type="entry name" value="PspC"/>
    <property type="match status" value="1"/>
</dbReference>
<dbReference type="PANTHER" id="PTHR33885">
    <property type="entry name" value="PHAGE SHOCK PROTEIN C"/>
    <property type="match status" value="1"/>
</dbReference>
<feature type="domain" description="Phage shock protein PspC N-terminal" evidence="8">
    <location>
        <begin position="23"/>
        <end position="79"/>
    </location>
</feature>
<comment type="subcellular location">
    <subcellularLocation>
        <location evidence="1">Cell membrane</location>
        <topology evidence="1">Single-pass membrane protein</topology>
    </subcellularLocation>
</comment>
<dbReference type="InterPro" id="IPR052027">
    <property type="entry name" value="PspC"/>
</dbReference>
<dbReference type="GO" id="GO:0005886">
    <property type="term" value="C:plasma membrane"/>
    <property type="evidence" value="ECO:0007669"/>
    <property type="project" value="UniProtKB-SubCell"/>
</dbReference>
<evidence type="ECO:0000256" key="4">
    <source>
        <dbReference type="ARBA" id="ARBA00022989"/>
    </source>
</evidence>
<feature type="transmembrane region" description="Helical" evidence="7">
    <location>
        <begin position="218"/>
        <end position="237"/>
    </location>
</feature>
<organism evidence="9 10">
    <name type="scientific">Saccharopolyspora elongata</name>
    <dbReference type="NCBI Taxonomy" id="2530387"/>
    <lineage>
        <taxon>Bacteria</taxon>
        <taxon>Bacillati</taxon>
        <taxon>Actinomycetota</taxon>
        <taxon>Actinomycetes</taxon>
        <taxon>Pseudonocardiales</taxon>
        <taxon>Pseudonocardiaceae</taxon>
        <taxon>Saccharopolyspora</taxon>
    </lineage>
</organism>
<reference evidence="9 10" key="1">
    <citation type="submission" date="2019-03" db="EMBL/GenBank/DDBJ databases">
        <title>Draft genome sequences of novel Actinobacteria.</title>
        <authorList>
            <person name="Sahin N."/>
            <person name="Ay H."/>
            <person name="Saygin H."/>
        </authorList>
    </citation>
    <scope>NUCLEOTIDE SEQUENCE [LARGE SCALE GENOMIC DNA]</scope>
    <source>
        <strain evidence="9 10">7K502</strain>
    </source>
</reference>